<evidence type="ECO:0000313" key="2">
    <source>
        <dbReference type="EMBL" id="SIO05146.1"/>
    </source>
</evidence>
<dbReference type="EMBL" id="FSRC01000002">
    <property type="protein sequence ID" value="SIO05146.1"/>
    <property type="molecule type" value="Genomic_DNA"/>
</dbReference>
<evidence type="ECO:0008006" key="4">
    <source>
        <dbReference type="Google" id="ProtNLM"/>
    </source>
</evidence>
<feature type="signal peptide" evidence="1">
    <location>
        <begin position="1"/>
        <end position="19"/>
    </location>
</feature>
<feature type="chain" id="PRO_5012748954" description="Outer membrane protein beta-barrel domain-containing protein" evidence="1">
    <location>
        <begin position="20"/>
        <end position="135"/>
    </location>
</feature>
<gene>
    <name evidence="2" type="ORF">SAMN05444394_3132</name>
</gene>
<evidence type="ECO:0000313" key="3">
    <source>
        <dbReference type="Proteomes" id="UP000185221"/>
    </source>
</evidence>
<reference evidence="3" key="1">
    <citation type="submission" date="2016-11" db="EMBL/GenBank/DDBJ databases">
        <authorList>
            <person name="Varghese N."/>
            <person name="Submissions S."/>
        </authorList>
    </citation>
    <scope>NUCLEOTIDE SEQUENCE [LARGE SCALE GENOMIC DNA]</scope>
    <source>
        <strain evidence="3">DSM 15292</strain>
    </source>
</reference>
<proteinExistence type="predicted"/>
<sequence length="135" mass="15354">MKRIFFMFIFIGTASLAQAQWTTAFHLSNRPFIGVNRQLGDNWLPEFRVDVDNSFEFTGLELAVNYSFFQNETVQLYGGLGGRVNYFSGLVIPAGLNIYPFENKNFGFQMEIAGIIGEVSILRGSTGIRYRFNKN</sequence>
<keyword evidence="1" id="KW-0732">Signal</keyword>
<accession>A0A1N6GC85</accession>
<name>A0A1N6GC85_9BACT</name>
<dbReference type="InterPro" id="IPR011250">
    <property type="entry name" value="OMP/PagP_B-barrel"/>
</dbReference>
<dbReference type="AlphaFoldDB" id="A0A1N6GC85"/>
<keyword evidence="3" id="KW-1185">Reference proteome</keyword>
<organism evidence="2 3">
    <name type="scientific">Algoriphagus halophilus</name>
    <dbReference type="NCBI Taxonomy" id="226505"/>
    <lineage>
        <taxon>Bacteria</taxon>
        <taxon>Pseudomonadati</taxon>
        <taxon>Bacteroidota</taxon>
        <taxon>Cytophagia</taxon>
        <taxon>Cytophagales</taxon>
        <taxon>Cyclobacteriaceae</taxon>
        <taxon>Algoriphagus</taxon>
    </lineage>
</organism>
<dbReference type="SUPFAM" id="SSF56925">
    <property type="entry name" value="OMPA-like"/>
    <property type="match status" value="1"/>
</dbReference>
<evidence type="ECO:0000256" key="1">
    <source>
        <dbReference type="SAM" id="SignalP"/>
    </source>
</evidence>
<protein>
    <recommendedName>
        <fullName evidence="4">Outer membrane protein beta-barrel domain-containing protein</fullName>
    </recommendedName>
</protein>
<dbReference type="STRING" id="226505.SAMN05444394_3132"/>
<dbReference type="OrthoDB" id="1453926at2"/>
<dbReference type="RefSeq" id="WP_074225889.1">
    <property type="nucleotide sequence ID" value="NZ_FSRC01000002.1"/>
</dbReference>
<dbReference type="Proteomes" id="UP000185221">
    <property type="component" value="Unassembled WGS sequence"/>
</dbReference>